<evidence type="ECO:0000313" key="1">
    <source>
        <dbReference type="EMBL" id="KAK3315177.1"/>
    </source>
</evidence>
<keyword evidence="2" id="KW-1185">Reference proteome</keyword>
<reference evidence="1" key="2">
    <citation type="submission" date="2023-06" db="EMBL/GenBank/DDBJ databases">
        <authorList>
            <consortium name="Lawrence Berkeley National Laboratory"/>
            <person name="Haridas S."/>
            <person name="Hensen N."/>
            <person name="Bonometti L."/>
            <person name="Westerberg I."/>
            <person name="Brannstrom I.O."/>
            <person name="Guillou S."/>
            <person name="Cros-Aarteil S."/>
            <person name="Calhoun S."/>
            <person name="Kuo A."/>
            <person name="Mondo S."/>
            <person name="Pangilinan J."/>
            <person name="Riley R."/>
            <person name="Labutti K."/>
            <person name="Andreopoulos B."/>
            <person name="Lipzen A."/>
            <person name="Chen C."/>
            <person name="Yanf M."/>
            <person name="Daum C."/>
            <person name="Ng V."/>
            <person name="Clum A."/>
            <person name="Steindorff A."/>
            <person name="Ohm R."/>
            <person name="Martin F."/>
            <person name="Silar P."/>
            <person name="Natvig D."/>
            <person name="Lalanne C."/>
            <person name="Gautier V."/>
            <person name="Ament-Velasquez S.L."/>
            <person name="Kruys A."/>
            <person name="Hutchinson M.I."/>
            <person name="Powell A.J."/>
            <person name="Barry K."/>
            <person name="Miller A.N."/>
            <person name="Grigoriev I.V."/>
            <person name="Debuchy R."/>
            <person name="Gladieux P."/>
            <person name="Thoren M.H."/>
            <person name="Johannesson H."/>
        </authorList>
    </citation>
    <scope>NUCLEOTIDE SEQUENCE</scope>
    <source>
        <strain evidence="1">CBS 118394</strain>
    </source>
</reference>
<proteinExistence type="predicted"/>
<reference evidence="1" key="1">
    <citation type="journal article" date="2023" name="Mol. Phylogenet. Evol.">
        <title>Genome-scale phylogeny and comparative genomics of the fungal order Sordariales.</title>
        <authorList>
            <person name="Hensen N."/>
            <person name="Bonometti L."/>
            <person name="Westerberg I."/>
            <person name="Brannstrom I.O."/>
            <person name="Guillou S."/>
            <person name="Cros-Aarteil S."/>
            <person name="Calhoun S."/>
            <person name="Haridas S."/>
            <person name="Kuo A."/>
            <person name="Mondo S."/>
            <person name="Pangilinan J."/>
            <person name="Riley R."/>
            <person name="LaButti K."/>
            <person name="Andreopoulos B."/>
            <person name="Lipzen A."/>
            <person name="Chen C."/>
            <person name="Yan M."/>
            <person name="Daum C."/>
            <person name="Ng V."/>
            <person name="Clum A."/>
            <person name="Steindorff A."/>
            <person name="Ohm R.A."/>
            <person name="Martin F."/>
            <person name="Silar P."/>
            <person name="Natvig D.O."/>
            <person name="Lalanne C."/>
            <person name="Gautier V."/>
            <person name="Ament-Velasquez S.L."/>
            <person name="Kruys A."/>
            <person name="Hutchinson M.I."/>
            <person name="Powell A.J."/>
            <person name="Barry K."/>
            <person name="Miller A.N."/>
            <person name="Grigoriev I.V."/>
            <person name="Debuchy R."/>
            <person name="Gladieux P."/>
            <person name="Hiltunen Thoren M."/>
            <person name="Johannesson H."/>
        </authorList>
    </citation>
    <scope>NUCLEOTIDE SEQUENCE</scope>
    <source>
        <strain evidence="1">CBS 118394</strain>
    </source>
</reference>
<protein>
    <submittedName>
        <fullName evidence="1">Uncharacterized protein</fullName>
    </submittedName>
</protein>
<organism evidence="1 2">
    <name type="scientific">Apodospora peruviana</name>
    <dbReference type="NCBI Taxonomy" id="516989"/>
    <lineage>
        <taxon>Eukaryota</taxon>
        <taxon>Fungi</taxon>
        <taxon>Dikarya</taxon>
        <taxon>Ascomycota</taxon>
        <taxon>Pezizomycotina</taxon>
        <taxon>Sordariomycetes</taxon>
        <taxon>Sordariomycetidae</taxon>
        <taxon>Sordariales</taxon>
        <taxon>Lasiosphaeriaceae</taxon>
        <taxon>Apodospora</taxon>
    </lineage>
</organism>
<name>A0AAE0HZ44_9PEZI</name>
<dbReference type="Proteomes" id="UP001283341">
    <property type="component" value="Unassembled WGS sequence"/>
</dbReference>
<accession>A0AAE0HZ44</accession>
<dbReference type="AlphaFoldDB" id="A0AAE0HZ44"/>
<evidence type="ECO:0000313" key="2">
    <source>
        <dbReference type="Proteomes" id="UP001283341"/>
    </source>
</evidence>
<gene>
    <name evidence="1" type="ORF">B0H66DRAFT_536059</name>
</gene>
<dbReference type="EMBL" id="JAUEDM010000006">
    <property type="protein sequence ID" value="KAK3315177.1"/>
    <property type="molecule type" value="Genomic_DNA"/>
</dbReference>
<sequence>MSSTCLANAFIAIVKCVSPLGGKHVHQVKPPELVFAHHSGDLAVVEDVELADIGDSTSYSVWSEACAHISSARVRFHSVLFERRASEELVNDISCCHSKSGATVTVDDIVVNPTNLTHLPQWHV</sequence>
<comment type="caution">
    <text evidence="1">The sequence shown here is derived from an EMBL/GenBank/DDBJ whole genome shotgun (WGS) entry which is preliminary data.</text>
</comment>